<keyword evidence="18" id="KW-0464">Manganese</keyword>
<dbReference type="EMBL" id="CADIKG010000014">
    <property type="protein sequence ID" value="CAB3764169.1"/>
    <property type="molecule type" value="Genomic_DNA"/>
</dbReference>
<keyword evidence="8 25" id="KW-0808">Transferase</keyword>
<keyword evidence="9" id="KW-0547">Nucleotide-binding</keyword>
<evidence type="ECO:0000256" key="21">
    <source>
        <dbReference type="SAM" id="MobiDB-lite"/>
    </source>
</evidence>
<feature type="domain" description="Histidine kinase" evidence="23">
    <location>
        <begin position="141"/>
        <end position="353"/>
    </location>
</feature>
<dbReference type="Pfam" id="PF00512">
    <property type="entry name" value="HisKA"/>
    <property type="match status" value="1"/>
</dbReference>
<keyword evidence="22" id="KW-0472">Membrane</keyword>
<proteinExistence type="predicted"/>
<evidence type="ECO:0000259" key="23">
    <source>
        <dbReference type="PROSITE" id="PS50109"/>
    </source>
</evidence>
<dbReference type="EMBL" id="NBYX01000015">
    <property type="protein sequence ID" value="ORT82920.1"/>
    <property type="molecule type" value="Genomic_DNA"/>
</dbReference>
<evidence type="ECO:0000256" key="8">
    <source>
        <dbReference type="ARBA" id="ARBA00022679"/>
    </source>
</evidence>
<dbReference type="Gene3D" id="3.30.565.10">
    <property type="entry name" value="Histidine kinase-like ATPase, C-terminal domain"/>
    <property type="match status" value="1"/>
</dbReference>
<keyword evidence="27" id="KW-1185">Reference proteome</keyword>
<dbReference type="Gene3D" id="6.10.340.10">
    <property type="match status" value="1"/>
</dbReference>
<dbReference type="GO" id="GO:0000155">
    <property type="term" value="F:phosphorelay sensor kinase activity"/>
    <property type="evidence" value="ECO:0007669"/>
    <property type="project" value="InterPro"/>
</dbReference>
<sequence length="379" mass="40868">MKLGGLGRKIAVSMAELALGIMLIVVLMVYAFYYVMLRHWSAFCNQASWIPSNPELVCLGITLLLGLILAIVVSTRLAHRILVPLNSVADSIRRVAKGDLTARAVAGDRSIREAALIADDFNALAAQLQRMTDEQAFWNAAIAHELRTPVTVLRGRLQGLAEGVFQPGEALFRNLLTQAEGLTRLIEDLRVISLAESGHLSVSIQETDLAAHVKAAVEMFEDSLAAAGQHMVLDLDTRPVHCDPFRMRQALLALLENARRYAVPGAIRIRTRVENGTCHLQVEDEGPGIPADCAAQIFDAFRRVDDTHSSQKGGSGLGLAVVAAIAQAHDGEASCRPTACGGTAFELRWPSSPASQRIATPNRKDAASTTRGTADTDPR</sequence>
<keyword evidence="7" id="KW-0597">Phosphoprotein</keyword>
<dbReference type="OrthoDB" id="9804645at2"/>
<reference evidence="25 28" key="2">
    <citation type="submission" date="2020-04" db="EMBL/GenBank/DDBJ databases">
        <authorList>
            <person name="De Canck E."/>
        </authorList>
    </citation>
    <scope>NUCLEOTIDE SEQUENCE [LARGE SCALE GENOMIC DNA]</scope>
    <source>
        <strain evidence="25 28">LMG 29660</strain>
    </source>
</reference>
<dbReference type="InterPro" id="IPR004358">
    <property type="entry name" value="Sig_transdc_His_kin-like_C"/>
</dbReference>
<dbReference type="GO" id="GO:0005886">
    <property type="term" value="C:plasma membrane"/>
    <property type="evidence" value="ECO:0007669"/>
    <property type="project" value="UniProtKB-SubCell"/>
</dbReference>
<dbReference type="SUPFAM" id="SSF55874">
    <property type="entry name" value="ATPase domain of HSP90 chaperone/DNA topoisomerase II/histidine kinase"/>
    <property type="match status" value="1"/>
</dbReference>
<evidence type="ECO:0000256" key="14">
    <source>
        <dbReference type="ARBA" id="ARBA00022912"/>
    </source>
</evidence>
<keyword evidence="14" id="KW-0904">Protein phosphatase</keyword>
<dbReference type="InterPro" id="IPR050980">
    <property type="entry name" value="2C_sensor_his_kinase"/>
</dbReference>
<keyword evidence="22" id="KW-1133">Transmembrane helix</keyword>
<evidence type="ECO:0000256" key="12">
    <source>
        <dbReference type="ARBA" id="ARBA00022840"/>
    </source>
</evidence>
<organism evidence="26 27">
    <name type="scientific">Burkholderia puraquae</name>
    <dbReference type="NCBI Taxonomy" id="1904757"/>
    <lineage>
        <taxon>Bacteria</taxon>
        <taxon>Pseudomonadati</taxon>
        <taxon>Pseudomonadota</taxon>
        <taxon>Betaproteobacteria</taxon>
        <taxon>Burkholderiales</taxon>
        <taxon>Burkholderiaceae</taxon>
        <taxon>Burkholderia</taxon>
        <taxon>Burkholderia cepacia complex</taxon>
    </lineage>
</organism>
<evidence type="ECO:0000256" key="15">
    <source>
        <dbReference type="ARBA" id="ARBA00023012"/>
    </source>
</evidence>
<evidence type="ECO:0000313" key="27">
    <source>
        <dbReference type="Proteomes" id="UP000193146"/>
    </source>
</evidence>
<comment type="cofactor">
    <cofactor evidence="3">
        <name>Mg(2+)</name>
        <dbReference type="ChEBI" id="CHEBI:18420"/>
    </cofactor>
</comment>
<dbReference type="RefSeq" id="WP_085041701.1">
    <property type="nucleotide sequence ID" value="NZ_CADIKG010000014.1"/>
</dbReference>
<evidence type="ECO:0000256" key="6">
    <source>
        <dbReference type="ARBA" id="ARBA00022475"/>
    </source>
</evidence>
<keyword evidence="12" id="KW-0067">ATP-binding</keyword>
<dbReference type="CDD" id="cd06225">
    <property type="entry name" value="HAMP"/>
    <property type="match status" value="1"/>
</dbReference>
<keyword evidence="17" id="KW-0843">Virulence</keyword>
<dbReference type="AlphaFoldDB" id="A0A1X1PBJ5"/>
<accession>A0A1X1PBJ5</accession>
<evidence type="ECO:0000256" key="7">
    <source>
        <dbReference type="ARBA" id="ARBA00022553"/>
    </source>
</evidence>
<keyword evidence="13" id="KW-0460">Magnesium</keyword>
<dbReference type="Gene3D" id="1.10.287.130">
    <property type="match status" value="1"/>
</dbReference>
<evidence type="ECO:0000256" key="10">
    <source>
        <dbReference type="ARBA" id="ARBA00022777"/>
    </source>
</evidence>
<keyword evidence="22" id="KW-0812">Transmembrane</keyword>
<dbReference type="PRINTS" id="PR00344">
    <property type="entry name" value="BCTRLSENSOR"/>
</dbReference>
<evidence type="ECO:0000256" key="3">
    <source>
        <dbReference type="ARBA" id="ARBA00001946"/>
    </source>
</evidence>
<dbReference type="PANTHER" id="PTHR44936:SF9">
    <property type="entry name" value="SENSOR PROTEIN CREC"/>
    <property type="match status" value="1"/>
</dbReference>
<keyword evidence="11" id="KW-0378">Hydrolase</keyword>
<dbReference type="Proteomes" id="UP000494135">
    <property type="component" value="Unassembled WGS sequence"/>
</dbReference>
<protein>
    <recommendedName>
        <fullName evidence="19">Signal transduction histidine-protein kinase/phosphatase MprB</fullName>
        <ecNumber evidence="5">2.7.13.3</ecNumber>
    </recommendedName>
    <alternativeName>
        <fullName evidence="20">Mycobacterial persistence regulator B</fullName>
    </alternativeName>
</protein>
<dbReference type="InterPro" id="IPR003661">
    <property type="entry name" value="HisK_dim/P_dom"/>
</dbReference>
<feature type="region of interest" description="Disordered" evidence="21">
    <location>
        <begin position="351"/>
        <end position="379"/>
    </location>
</feature>
<keyword evidence="15" id="KW-0902">Two-component regulatory system</keyword>
<keyword evidence="16" id="KW-0346">Stress response</keyword>
<evidence type="ECO:0000259" key="24">
    <source>
        <dbReference type="PROSITE" id="PS50885"/>
    </source>
</evidence>
<feature type="transmembrane region" description="Helical" evidence="22">
    <location>
        <begin position="56"/>
        <end position="78"/>
    </location>
</feature>
<keyword evidence="6" id="KW-1003">Cell membrane</keyword>
<dbReference type="InterPro" id="IPR003594">
    <property type="entry name" value="HATPase_dom"/>
</dbReference>
<evidence type="ECO:0000313" key="25">
    <source>
        <dbReference type="EMBL" id="CAB3764169.1"/>
    </source>
</evidence>
<dbReference type="InterPro" id="IPR036097">
    <property type="entry name" value="HisK_dim/P_sf"/>
</dbReference>
<gene>
    <name evidence="25" type="primary">sasA_17</name>
    <name evidence="26" type="ORF">B7G54_26140</name>
    <name evidence="25" type="ORF">LMG29660_04939</name>
</gene>
<name>A0A1X1PBJ5_9BURK</name>
<comment type="subcellular location">
    <subcellularLocation>
        <location evidence="4">Cell membrane</location>
        <topology evidence="4">Multi-pass membrane protein</topology>
    </subcellularLocation>
</comment>
<evidence type="ECO:0000256" key="2">
    <source>
        <dbReference type="ARBA" id="ARBA00001936"/>
    </source>
</evidence>
<evidence type="ECO:0000256" key="9">
    <source>
        <dbReference type="ARBA" id="ARBA00022741"/>
    </source>
</evidence>
<dbReference type="SUPFAM" id="SSF47384">
    <property type="entry name" value="Homodimeric domain of signal transducing histidine kinase"/>
    <property type="match status" value="1"/>
</dbReference>
<dbReference type="SMART" id="SM00387">
    <property type="entry name" value="HATPase_c"/>
    <property type="match status" value="1"/>
</dbReference>
<evidence type="ECO:0000256" key="16">
    <source>
        <dbReference type="ARBA" id="ARBA00023016"/>
    </source>
</evidence>
<evidence type="ECO:0000256" key="17">
    <source>
        <dbReference type="ARBA" id="ARBA00023026"/>
    </source>
</evidence>
<evidence type="ECO:0000256" key="18">
    <source>
        <dbReference type="ARBA" id="ARBA00023211"/>
    </source>
</evidence>
<evidence type="ECO:0000256" key="1">
    <source>
        <dbReference type="ARBA" id="ARBA00000085"/>
    </source>
</evidence>
<evidence type="ECO:0000256" key="11">
    <source>
        <dbReference type="ARBA" id="ARBA00022801"/>
    </source>
</evidence>
<feature type="domain" description="HAMP" evidence="24">
    <location>
        <begin position="79"/>
        <end position="133"/>
    </location>
</feature>
<evidence type="ECO:0000313" key="26">
    <source>
        <dbReference type="EMBL" id="ORT82920.1"/>
    </source>
</evidence>
<evidence type="ECO:0000256" key="13">
    <source>
        <dbReference type="ARBA" id="ARBA00022842"/>
    </source>
</evidence>
<dbReference type="EC" id="2.7.13.3" evidence="5"/>
<dbReference type="PANTHER" id="PTHR44936">
    <property type="entry name" value="SENSOR PROTEIN CREC"/>
    <property type="match status" value="1"/>
</dbReference>
<keyword evidence="10 26" id="KW-0418">Kinase</keyword>
<evidence type="ECO:0000256" key="20">
    <source>
        <dbReference type="ARBA" id="ARBA00041776"/>
    </source>
</evidence>
<comment type="cofactor">
    <cofactor evidence="2">
        <name>Mn(2+)</name>
        <dbReference type="ChEBI" id="CHEBI:29035"/>
    </cofactor>
</comment>
<evidence type="ECO:0000256" key="19">
    <source>
        <dbReference type="ARBA" id="ARBA00040454"/>
    </source>
</evidence>
<dbReference type="InterPro" id="IPR003660">
    <property type="entry name" value="HAMP_dom"/>
</dbReference>
<comment type="catalytic activity">
    <reaction evidence="1">
        <text>ATP + protein L-histidine = ADP + protein N-phospho-L-histidine.</text>
        <dbReference type="EC" id="2.7.13.3"/>
    </reaction>
</comment>
<dbReference type="Pfam" id="PF00672">
    <property type="entry name" value="HAMP"/>
    <property type="match status" value="1"/>
</dbReference>
<dbReference type="GO" id="GO:0004721">
    <property type="term" value="F:phosphoprotein phosphatase activity"/>
    <property type="evidence" value="ECO:0007669"/>
    <property type="project" value="UniProtKB-KW"/>
</dbReference>
<dbReference type="SMART" id="SM00388">
    <property type="entry name" value="HisKA"/>
    <property type="match status" value="1"/>
</dbReference>
<dbReference type="GO" id="GO:0005524">
    <property type="term" value="F:ATP binding"/>
    <property type="evidence" value="ECO:0007669"/>
    <property type="project" value="UniProtKB-KW"/>
</dbReference>
<dbReference type="PROSITE" id="PS50109">
    <property type="entry name" value="HIS_KIN"/>
    <property type="match status" value="1"/>
</dbReference>
<evidence type="ECO:0000313" key="28">
    <source>
        <dbReference type="Proteomes" id="UP000494135"/>
    </source>
</evidence>
<reference evidence="26 27" key="1">
    <citation type="submission" date="2017-04" db="EMBL/GenBank/DDBJ databases">
        <title>Burkholderia puraquae sp. nov., a novel Burkholderia cepacia complex species from hospital setting samples.</title>
        <authorList>
            <person name="Martina P."/>
            <person name="Leguizamon M."/>
            <person name="Prieto C."/>
            <person name="Sousa S."/>
            <person name="Montanaro P."/>
            <person name="Draghi W."/>
            <person name="Staembler M."/>
            <person name="Bettiol M."/>
            <person name="Figoli C."/>
            <person name="Palau J."/>
            <person name="Alvarez F."/>
            <person name="Benetti S."/>
            <person name="Anchat E."/>
            <person name="Vescina C."/>
            <person name="Ferreras J."/>
            <person name="Lasch P."/>
            <person name="Lagares A."/>
            <person name="Zorreguieta A."/>
            <person name="Yantorno O."/>
            <person name="Bosch A."/>
        </authorList>
    </citation>
    <scope>NUCLEOTIDE SEQUENCE [LARGE SCALE GENOMIC DNA]</scope>
    <source>
        <strain evidence="26 27">CAMPA 1040</strain>
    </source>
</reference>
<evidence type="ECO:0000256" key="4">
    <source>
        <dbReference type="ARBA" id="ARBA00004651"/>
    </source>
</evidence>
<feature type="transmembrane region" description="Helical" evidence="22">
    <location>
        <begin position="12"/>
        <end position="36"/>
    </location>
</feature>
<dbReference type="Proteomes" id="UP000193146">
    <property type="component" value="Unassembled WGS sequence"/>
</dbReference>
<dbReference type="PROSITE" id="PS50885">
    <property type="entry name" value="HAMP"/>
    <property type="match status" value="1"/>
</dbReference>
<evidence type="ECO:0000256" key="22">
    <source>
        <dbReference type="SAM" id="Phobius"/>
    </source>
</evidence>
<dbReference type="InterPro" id="IPR036890">
    <property type="entry name" value="HATPase_C_sf"/>
</dbReference>
<dbReference type="InterPro" id="IPR005467">
    <property type="entry name" value="His_kinase_dom"/>
</dbReference>
<evidence type="ECO:0000256" key="5">
    <source>
        <dbReference type="ARBA" id="ARBA00012438"/>
    </source>
</evidence>
<dbReference type="SMART" id="SM00304">
    <property type="entry name" value="HAMP"/>
    <property type="match status" value="1"/>
</dbReference>
<dbReference type="CDD" id="cd00082">
    <property type="entry name" value="HisKA"/>
    <property type="match status" value="1"/>
</dbReference>
<dbReference type="Pfam" id="PF02518">
    <property type="entry name" value="HATPase_c"/>
    <property type="match status" value="1"/>
</dbReference>